<feature type="compositionally biased region" description="Basic and acidic residues" evidence="18">
    <location>
        <begin position="87"/>
        <end position="102"/>
    </location>
</feature>
<protein>
    <recommendedName>
        <fullName evidence="16">ATP synthase subunit b</fullName>
    </recommendedName>
    <alternativeName>
        <fullName evidence="16">ATP synthase F(0) sector subunit b</fullName>
    </alternativeName>
    <alternativeName>
        <fullName evidence="16">ATPase subunit I</fullName>
    </alternativeName>
    <alternativeName>
        <fullName evidence="16">F-type ATPase subunit b</fullName>
        <shortName evidence="16">F-ATPase subunit b</shortName>
    </alternativeName>
</protein>
<dbReference type="InterPro" id="IPR028987">
    <property type="entry name" value="ATP_synth_B-like_membr_sf"/>
</dbReference>
<dbReference type="PANTHER" id="PTHR33445:SF1">
    <property type="entry name" value="ATP SYNTHASE SUBUNIT B"/>
    <property type="match status" value="1"/>
</dbReference>
<dbReference type="Pfam" id="PF00430">
    <property type="entry name" value="ATP-synt_B"/>
    <property type="match status" value="1"/>
</dbReference>
<evidence type="ECO:0000256" key="15">
    <source>
        <dbReference type="ARBA" id="ARBA00037847"/>
    </source>
</evidence>
<dbReference type="GO" id="GO:0045259">
    <property type="term" value="C:proton-transporting ATP synthase complex"/>
    <property type="evidence" value="ECO:0007669"/>
    <property type="project" value="UniProtKB-KW"/>
</dbReference>
<comment type="function">
    <text evidence="13">Component of the F(0) channel, it forms part of the peripheral stalk, linking F(1) to F(0). The b'-subunit is a diverged and duplicated form of b found in plants and photosynthetic bacteria.</text>
</comment>
<accession>A0A1H7JCA8</accession>
<comment type="subunit">
    <text evidence="14">F-type ATPases have 2 components, F(1) - the catalytic core - and F(0) - the membrane proton channel. F(1) has five subunits: alpha(3), beta(3), gamma(1), delta(1), epsilon(1). F(0) has four main subunits: a(1), b(2) and c(10-14). The alpha and beta chains form an alternating ring which encloses part of the gamma chain. F(1) is attached to F(0) by a central stalk formed by the gamma and epsilon chains, while a peripheral stalk is formed by the delta and b chains.</text>
</comment>
<dbReference type="AlphaFoldDB" id="A0A1H7JCA8"/>
<dbReference type="InterPro" id="IPR005864">
    <property type="entry name" value="ATP_synth_F0_bsu_bac"/>
</dbReference>
<keyword evidence="6 16" id="KW-0812">Transmembrane</keyword>
<dbReference type="HAMAP" id="MF_01398">
    <property type="entry name" value="ATP_synth_b_bprime"/>
    <property type="match status" value="1"/>
</dbReference>
<evidence type="ECO:0000256" key="3">
    <source>
        <dbReference type="ARBA" id="ARBA00022475"/>
    </source>
</evidence>
<dbReference type="Proteomes" id="UP000199256">
    <property type="component" value="Unassembled WGS sequence"/>
</dbReference>
<feature type="region of interest" description="Disordered" evidence="18">
    <location>
        <begin position="87"/>
        <end position="108"/>
    </location>
</feature>
<keyword evidence="7 16" id="KW-0375">Hydrogen ion transport</keyword>
<evidence type="ECO:0000256" key="11">
    <source>
        <dbReference type="ARBA" id="ARBA00023310"/>
    </source>
</evidence>
<dbReference type="GO" id="GO:0046933">
    <property type="term" value="F:proton-transporting ATP synthase activity, rotational mechanism"/>
    <property type="evidence" value="ECO:0007669"/>
    <property type="project" value="UniProtKB-UniRule"/>
</dbReference>
<evidence type="ECO:0000256" key="7">
    <source>
        <dbReference type="ARBA" id="ARBA00022781"/>
    </source>
</evidence>
<keyword evidence="8 16" id="KW-1133">Transmembrane helix</keyword>
<dbReference type="NCBIfam" id="NF004411">
    <property type="entry name" value="PRK05759.1-2"/>
    <property type="match status" value="1"/>
</dbReference>
<evidence type="ECO:0000313" key="20">
    <source>
        <dbReference type="Proteomes" id="UP000199256"/>
    </source>
</evidence>
<dbReference type="CDD" id="cd06503">
    <property type="entry name" value="ATP-synt_Fo_b"/>
    <property type="match status" value="1"/>
</dbReference>
<reference evidence="20" key="1">
    <citation type="submission" date="2016-10" db="EMBL/GenBank/DDBJ databases">
        <authorList>
            <person name="Varghese N."/>
            <person name="Submissions S."/>
        </authorList>
    </citation>
    <scope>NUCLEOTIDE SEQUENCE [LARGE SCALE GENOMIC DNA]</scope>
    <source>
        <strain evidence="20">DSM 241</strain>
    </source>
</reference>
<dbReference type="GO" id="GO:0046961">
    <property type="term" value="F:proton-transporting ATPase activity, rotational mechanism"/>
    <property type="evidence" value="ECO:0007669"/>
    <property type="project" value="TreeGrafter"/>
</dbReference>
<dbReference type="InterPro" id="IPR002146">
    <property type="entry name" value="ATP_synth_b/b'su_bac/chlpt"/>
</dbReference>
<dbReference type="Gene3D" id="1.20.5.620">
    <property type="entry name" value="F1F0 ATP synthase subunit B, membrane domain"/>
    <property type="match status" value="1"/>
</dbReference>
<evidence type="ECO:0000256" key="14">
    <source>
        <dbReference type="ARBA" id="ARBA00026054"/>
    </source>
</evidence>
<dbReference type="RefSeq" id="WP_090251947.1">
    <property type="nucleotide sequence ID" value="NZ_FOAA01000004.1"/>
</dbReference>
<proteinExistence type="inferred from homology"/>
<dbReference type="EMBL" id="FOAA01000004">
    <property type="protein sequence ID" value="SEK72301.1"/>
    <property type="molecule type" value="Genomic_DNA"/>
</dbReference>
<evidence type="ECO:0000256" key="4">
    <source>
        <dbReference type="ARBA" id="ARBA00022519"/>
    </source>
</evidence>
<dbReference type="STRING" id="1396821.SAMN05444515_104147"/>
<evidence type="ECO:0000256" key="12">
    <source>
        <dbReference type="ARBA" id="ARBA00025198"/>
    </source>
</evidence>
<keyword evidence="5 16" id="KW-0138">CF(0)</keyword>
<evidence type="ECO:0000256" key="16">
    <source>
        <dbReference type="HAMAP-Rule" id="MF_01398"/>
    </source>
</evidence>
<evidence type="ECO:0000256" key="18">
    <source>
        <dbReference type="SAM" id="MobiDB-lite"/>
    </source>
</evidence>
<dbReference type="PANTHER" id="PTHR33445">
    <property type="entry name" value="ATP SYNTHASE SUBUNIT B', CHLOROPLASTIC"/>
    <property type="match status" value="1"/>
</dbReference>
<keyword evidence="4" id="KW-0997">Cell inner membrane</keyword>
<feature type="transmembrane region" description="Helical" evidence="16">
    <location>
        <begin position="6"/>
        <end position="26"/>
    </location>
</feature>
<dbReference type="GO" id="GO:0012505">
    <property type="term" value="C:endomembrane system"/>
    <property type="evidence" value="ECO:0007669"/>
    <property type="project" value="UniProtKB-SubCell"/>
</dbReference>
<evidence type="ECO:0000256" key="2">
    <source>
        <dbReference type="ARBA" id="ARBA00022448"/>
    </source>
</evidence>
<keyword evidence="10 16" id="KW-0472">Membrane</keyword>
<dbReference type="GO" id="GO:0005886">
    <property type="term" value="C:plasma membrane"/>
    <property type="evidence" value="ECO:0007669"/>
    <property type="project" value="UniProtKB-SubCell"/>
</dbReference>
<evidence type="ECO:0000256" key="1">
    <source>
        <dbReference type="ARBA" id="ARBA00005513"/>
    </source>
</evidence>
<comment type="subcellular location">
    <subcellularLocation>
        <location evidence="16">Cell membrane</location>
        <topology evidence="16">Single-pass membrane protein</topology>
    </subcellularLocation>
    <subcellularLocation>
        <location evidence="15">Endomembrane system</location>
        <topology evidence="15">Single-pass membrane protein</topology>
    </subcellularLocation>
</comment>
<dbReference type="SUPFAM" id="SSF81573">
    <property type="entry name" value="F1F0 ATP synthase subunit B, membrane domain"/>
    <property type="match status" value="1"/>
</dbReference>
<keyword evidence="20" id="KW-1185">Reference proteome</keyword>
<comment type="subunit">
    <text evidence="16">F-type ATPases have 2 components, F(1) - the catalytic core - and F(0) - the membrane proton channel. F(1) has five subunits: alpha(3), beta(3), gamma(1), delta(1), epsilon(1). F(0) has three main subunits: a(1), b(2) and c(10-14). The alpha and beta chains form an alternating ring which encloses part of the gamma chain. F(1) is attached to F(0) by a central stalk formed by the gamma and epsilon chains, while a peripheral stalk is formed by the delta and b chains.</text>
</comment>
<evidence type="ECO:0000256" key="5">
    <source>
        <dbReference type="ARBA" id="ARBA00022547"/>
    </source>
</evidence>
<evidence type="ECO:0000256" key="9">
    <source>
        <dbReference type="ARBA" id="ARBA00023065"/>
    </source>
</evidence>
<comment type="similarity">
    <text evidence="1 16 17">Belongs to the ATPase B chain family.</text>
</comment>
<sequence length="156" mass="17524">MNINLTLLGQMITFALLVWVTMKYVWPPIIKAMKERQKEIADGLAAAERGKHEQQLAEEKAKKVLQEAKQQAAEIVATAQKRANEIVESSKDTARQEADRIKASAQSEIEQEVNRAREELRKQVGTLAVNGAERILKKEVDAKAHNQVIKDLVSQI</sequence>
<dbReference type="NCBIfam" id="TIGR01144">
    <property type="entry name" value="ATP_synt_b"/>
    <property type="match status" value="1"/>
</dbReference>
<keyword evidence="11 16" id="KW-0066">ATP synthesis</keyword>
<evidence type="ECO:0000313" key="19">
    <source>
        <dbReference type="EMBL" id="SEK72301.1"/>
    </source>
</evidence>
<dbReference type="OrthoDB" id="9788020at2"/>
<evidence type="ECO:0000256" key="6">
    <source>
        <dbReference type="ARBA" id="ARBA00022692"/>
    </source>
</evidence>
<dbReference type="FunFam" id="1.20.5.620:FF:000001">
    <property type="entry name" value="ATP synthase subunit b"/>
    <property type="match status" value="1"/>
</dbReference>
<keyword evidence="2 16" id="KW-0813">Transport</keyword>
<name>A0A1H7JCA8_9GAMM</name>
<evidence type="ECO:0000256" key="13">
    <source>
        <dbReference type="ARBA" id="ARBA00025614"/>
    </source>
</evidence>
<evidence type="ECO:0000256" key="17">
    <source>
        <dbReference type="RuleBase" id="RU003848"/>
    </source>
</evidence>
<dbReference type="InterPro" id="IPR050059">
    <property type="entry name" value="ATP_synthase_B_chain"/>
</dbReference>
<keyword evidence="9 16" id="KW-0406">Ion transport</keyword>
<evidence type="ECO:0000256" key="8">
    <source>
        <dbReference type="ARBA" id="ARBA00022989"/>
    </source>
</evidence>
<keyword evidence="3 16" id="KW-1003">Cell membrane</keyword>
<organism evidence="19 20">
    <name type="scientific">Ectothiorhodospira marina</name>
    <dbReference type="NCBI Taxonomy" id="1396821"/>
    <lineage>
        <taxon>Bacteria</taxon>
        <taxon>Pseudomonadati</taxon>
        <taxon>Pseudomonadota</taxon>
        <taxon>Gammaproteobacteria</taxon>
        <taxon>Chromatiales</taxon>
        <taxon>Ectothiorhodospiraceae</taxon>
        <taxon>Ectothiorhodospira</taxon>
    </lineage>
</organism>
<gene>
    <name evidence="16" type="primary">atpF</name>
    <name evidence="19" type="ORF">SAMN05444515_104147</name>
</gene>
<comment type="function">
    <text evidence="12 16">F(1)F(0) ATP synthase produces ATP from ADP in the presence of a proton or sodium gradient. F-type ATPases consist of two structural domains, F(1) containing the extramembraneous catalytic core and F(0) containing the membrane proton channel, linked together by a central stalk and a peripheral stalk. During catalysis, ATP synthesis in the catalytic domain of F(1) is coupled via a rotary mechanism of the central stalk subunits to proton translocation.</text>
</comment>
<evidence type="ECO:0000256" key="10">
    <source>
        <dbReference type="ARBA" id="ARBA00023136"/>
    </source>
</evidence>